<feature type="coiled-coil region" evidence="1">
    <location>
        <begin position="11"/>
        <end position="112"/>
    </location>
</feature>
<keyword evidence="1" id="KW-0175">Coiled coil</keyword>
<comment type="caution">
    <text evidence="2">The sequence shown here is derived from an EMBL/GenBank/DDBJ whole genome shotgun (WGS) entry which is preliminary data.</text>
</comment>
<reference evidence="2 3" key="1">
    <citation type="submission" date="2016-11" db="EMBL/GenBank/DDBJ databases">
        <title>The macronuclear genome of Stentor coeruleus: a giant cell with tiny introns.</title>
        <authorList>
            <person name="Slabodnick M."/>
            <person name="Ruby J.G."/>
            <person name="Reiff S.B."/>
            <person name="Swart E.C."/>
            <person name="Gosai S."/>
            <person name="Prabakaran S."/>
            <person name="Witkowska E."/>
            <person name="Larue G.E."/>
            <person name="Fisher S."/>
            <person name="Freeman R.M."/>
            <person name="Gunawardena J."/>
            <person name="Chu W."/>
            <person name="Stover N.A."/>
            <person name="Gregory B.D."/>
            <person name="Nowacki M."/>
            <person name="Derisi J."/>
            <person name="Roy S.W."/>
            <person name="Marshall W.F."/>
            <person name="Sood P."/>
        </authorList>
    </citation>
    <scope>NUCLEOTIDE SEQUENCE [LARGE SCALE GENOMIC DNA]</scope>
    <source>
        <strain evidence="2">WM001</strain>
    </source>
</reference>
<accession>A0A1R2D1H7</accession>
<gene>
    <name evidence="2" type="ORF">SteCoe_1631</name>
</gene>
<protein>
    <submittedName>
        <fullName evidence="2">Uncharacterized protein</fullName>
    </submittedName>
</protein>
<evidence type="ECO:0000256" key="1">
    <source>
        <dbReference type="SAM" id="Coils"/>
    </source>
</evidence>
<evidence type="ECO:0000313" key="3">
    <source>
        <dbReference type="Proteomes" id="UP000187209"/>
    </source>
</evidence>
<proteinExistence type="predicted"/>
<sequence length="264" mass="31417">MALTTISLTDLEDLKQQLAAEKDKNEYLNESCRKYLLAYEKTKREFDRMNTENDRLKQRVNEMREMSLAKEANYEMINHLGSMDQEFFQGTIEKLRQEIVLVKEENKLLKEFSDITVKDNKKQILGIIRERQEHILLQNTQLLYQNESLRNEILKKNTEFEELSQKHEEMLKRQLDQARGFVAKDEEIKFWKCTLVELICGEILKNYEKEFELNEIINSQVDLSEKFLRIKEKLIKSLKVMNSKRSSILSNDFDDLGEKISFTS</sequence>
<evidence type="ECO:0000313" key="2">
    <source>
        <dbReference type="EMBL" id="OMJ95091.1"/>
    </source>
</evidence>
<dbReference type="Proteomes" id="UP000187209">
    <property type="component" value="Unassembled WGS sequence"/>
</dbReference>
<name>A0A1R2D1H7_9CILI</name>
<dbReference type="EMBL" id="MPUH01000017">
    <property type="protein sequence ID" value="OMJ95091.1"/>
    <property type="molecule type" value="Genomic_DNA"/>
</dbReference>
<keyword evidence="3" id="KW-1185">Reference proteome</keyword>
<dbReference type="AlphaFoldDB" id="A0A1R2D1H7"/>
<organism evidence="2 3">
    <name type="scientific">Stentor coeruleus</name>
    <dbReference type="NCBI Taxonomy" id="5963"/>
    <lineage>
        <taxon>Eukaryota</taxon>
        <taxon>Sar</taxon>
        <taxon>Alveolata</taxon>
        <taxon>Ciliophora</taxon>
        <taxon>Postciliodesmatophora</taxon>
        <taxon>Heterotrichea</taxon>
        <taxon>Heterotrichida</taxon>
        <taxon>Stentoridae</taxon>
        <taxon>Stentor</taxon>
    </lineage>
</organism>